<gene>
    <name evidence="1" type="ORF">BpHYR1_002040</name>
</gene>
<dbReference type="AlphaFoldDB" id="A0A3M7PWR7"/>
<proteinExistence type="predicted"/>
<accession>A0A3M7PWR7</accession>
<dbReference type="Proteomes" id="UP000276133">
    <property type="component" value="Unassembled WGS sequence"/>
</dbReference>
<evidence type="ECO:0000313" key="2">
    <source>
        <dbReference type="Proteomes" id="UP000276133"/>
    </source>
</evidence>
<reference evidence="1 2" key="1">
    <citation type="journal article" date="2018" name="Sci. Rep.">
        <title>Genomic signatures of local adaptation to the degree of environmental predictability in rotifers.</title>
        <authorList>
            <person name="Franch-Gras L."/>
            <person name="Hahn C."/>
            <person name="Garcia-Roger E.M."/>
            <person name="Carmona M.J."/>
            <person name="Serra M."/>
            <person name="Gomez A."/>
        </authorList>
    </citation>
    <scope>NUCLEOTIDE SEQUENCE [LARGE SCALE GENOMIC DNA]</scope>
    <source>
        <strain evidence="1">HYR1</strain>
    </source>
</reference>
<name>A0A3M7PWR7_BRAPC</name>
<protein>
    <submittedName>
        <fullName evidence="1">Uncharacterized protein</fullName>
    </submittedName>
</protein>
<organism evidence="1 2">
    <name type="scientific">Brachionus plicatilis</name>
    <name type="common">Marine rotifer</name>
    <name type="synonym">Brachionus muelleri</name>
    <dbReference type="NCBI Taxonomy" id="10195"/>
    <lineage>
        <taxon>Eukaryota</taxon>
        <taxon>Metazoa</taxon>
        <taxon>Spiralia</taxon>
        <taxon>Gnathifera</taxon>
        <taxon>Rotifera</taxon>
        <taxon>Eurotatoria</taxon>
        <taxon>Monogononta</taxon>
        <taxon>Pseudotrocha</taxon>
        <taxon>Ploima</taxon>
        <taxon>Brachionidae</taxon>
        <taxon>Brachionus</taxon>
    </lineage>
</organism>
<keyword evidence="2" id="KW-1185">Reference proteome</keyword>
<sequence>MIKRNYVNRTIREFEKSLTFEKCKKKNRENIFKSRILDSQYTLIRINLLEKFKSHGQIEIKINRNLNIHFTIKLFNIQYSIK</sequence>
<dbReference type="EMBL" id="REGN01008467">
    <property type="protein sequence ID" value="RNA03510.1"/>
    <property type="molecule type" value="Genomic_DNA"/>
</dbReference>
<comment type="caution">
    <text evidence="1">The sequence shown here is derived from an EMBL/GenBank/DDBJ whole genome shotgun (WGS) entry which is preliminary data.</text>
</comment>
<evidence type="ECO:0000313" key="1">
    <source>
        <dbReference type="EMBL" id="RNA03510.1"/>
    </source>
</evidence>